<proteinExistence type="predicted"/>
<sequence>MTQFIDSNLCCPDDVSFGVLDIEDGLGYYIIIGGSVTF</sequence>
<accession>A0A0V0RDL2</accession>
<organism evidence="1 2">
    <name type="scientific">Trichinella nelsoni</name>
    <dbReference type="NCBI Taxonomy" id="6336"/>
    <lineage>
        <taxon>Eukaryota</taxon>
        <taxon>Metazoa</taxon>
        <taxon>Ecdysozoa</taxon>
        <taxon>Nematoda</taxon>
        <taxon>Enoplea</taxon>
        <taxon>Dorylaimia</taxon>
        <taxon>Trichinellida</taxon>
        <taxon>Trichinellidae</taxon>
        <taxon>Trichinella</taxon>
    </lineage>
</organism>
<protein>
    <submittedName>
        <fullName evidence="1">Uncharacterized protein</fullName>
    </submittedName>
</protein>
<dbReference type="Proteomes" id="UP000054630">
    <property type="component" value="Unassembled WGS sequence"/>
</dbReference>
<dbReference type="OrthoDB" id="10375395at2759"/>
<keyword evidence="2" id="KW-1185">Reference proteome</keyword>
<dbReference type="EMBL" id="JYDL01000375">
    <property type="protein sequence ID" value="KRX12480.1"/>
    <property type="molecule type" value="Genomic_DNA"/>
</dbReference>
<evidence type="ECO:0000313" key="1">
    <source>
        <dbReference type="EMBL" id="KRX12480.1"/>
    </source>
</evidence>
<name>A0A0V0RDL2_9BILA</name>
<evidence type="ECO:0000313" key="2">
    <source>
        <dbReference type="Proteomes" id="UP000054630"/>
    </source>
</evidence>
<comment type="caution">
    <text evidence="1">The sequence shown here is derived from an EMBL/GenBank/DDBJ whole genome shotgun (WGS) entry which is preliminary data.</text>
</comment>
<reference evidence="1 2" key="1">
    <citation type="submission" date="2015-01" db="EMBL/GenBank/DDBJ databases">
        <title>Evolution of Trichinella species and genotypes.</title>
        <authorList>
            <person name="Korhonen P.K."/>
            <person name="Edoardo P."/>
            <person name="Giuseppe L.R."/>
            <person name="Gasser R.B."/>
        </authorList>
    </citation>
    <scope>NUCLEOTIDE SEQUENCE [LARGE SCALE GENOMIC DNA]</scope>
    <source>
        <strain evidence="1">ISS37</strain>
    </source>
</reference>
<dbReference type="AlphaFoldDB" id="A0A0V0RDL2"/>
<gene>
    <name evidence="1" type="ORF">T07_3639</name>
</gene>